<evidence type="ECO:0000313" key="3">
    <source>
        <dbReference type="Proteomes" id="UP000752012"/>
    </source>
</evidence>
<name>A0A969TV08_9BACI</name>
<feature type="domain" description="Restriction endonuclease type II-like" evidence="1">
    <location>
        <begin position="34"/>
        <end position="114"/>
    </location>
</feature>
<accession>A0A969TV08</accession>
<proteinExistence type="predicted"/>
<dbReference type="EMBL" id="JAATHJ010000013">
    <property type="protein sequence ID" value="NJP37900.1"/>
    <property type="molecule type" value="Genomic_DNA"/>
</dbReference>
<comment type="caution">
    <text evidence="2">The sequence shown here is derived from an EMBL/GenBank/DDBJ whole genome shotgun (WGS) entry which is preliminary data.</text>
</comment>
<reference evidence="2 3" key="1">
    <citation type="submission" date="2020-03" db="EMBL/GenBank/DDBJ databases">
        <title>Assessment of the enzymatic potential of alkaline-tolerant lipase obtained from Bacillus luteus H11 (technogenic soil) for the bioremediation of saline soils contaminated with petroleum substances.</title>
        <authorList>
            <person name="Kalwasinska A."/>
        </authorList>
    </citation>
    <scope>NUCLEOTIDE SEQUENCE [LARGE SCALE GENOMIC DNA]</scope>
    <source>
        <strain evidence="2 3">H11</strain>
    </source>
</reference>
<dbReference type="SUPFAM" id="SSF52980">
    <property type="entry name" value="Restriction endonuclease-like"/>
    <property type="match status" value="1"/>
</dbReference>
<dbReference type="Pfam" id="PF18741">
    <property type="entry name" value="MTES_1575"/>
    <property type="match status" value="1"/>
</dbReference>
<evidence type="ECO:0000259" key="1">
    <source>
        <dbReference type="Pfam" id="PF18741"/>
    </source>
</evidence>
<dbReference type="InterPro" id="IPR049468">
    <property type="entry name" value="Restrct_endonuc-II-like_dom"/>
</dbReference>
<gene>
    <name evidence="2" type="ORF">HCN83_09910</name>
</gene>
<sequence>MMMRLIAHEDHFIKEYTSFDPSLQINLFLQKPIEVGNKTYRADFLIKVIALNKPYNFIVECDGHEFHEKTKEQALRDKQRGRSLQKQGYQVIRFTGSEIYRNASTAAAEVFEMIKTMTGLEKEIERIIKEDFEY</sequence>
<dbReference type="AlphaFoldDB" id="A0A969TV08"/>
<dbReference type="Proteomes" id="UP000752012">
    <property type="component" value="Unassembled WGS sequence"/>
</dbReference>
<protein>
    <submittedName>
        <fullName evidence="2">DUF559 domain-containing protein</fullName>
    </submittedName>
</protein>
<evidence type="ECO:0000313" key="2">
    <source>
        <dbReference type="EMBL" id="NJP37900.1"/>
    </source>
</evidence>
<keyword evidence="3" id="KW-1185">Reference proteome</keyword>
<dbReference type="InterPro" id="IPR011335">
    <property type="entry name" value="Restrct_endonuc-II-like"/>
</dbReference>
<organism evidence="2 3">
    <name type="scientific">Alkalicoccus luteus</name>
    <dbReference type="NCBI Taxonomy" id="1237094"/>
    <lineage>
        <taxon>Bacteria</taxon>
        <taxon>Bacillati</taxon>
        <taxon>Bacillota</taxon>
        <taxon>Bacilli</taxon>
        <taxon>Bacillales</taxon>
        <taxon>Bacillaceae</taxon>
        <taxon>Alkalicoccus</taxon>
    </lineage>
</organism>
<dbReference type="Gene3D" id="3.40.960.10">
    <property type="entry name" value="VSR Endonuclease"/>
    <property type="match status" value="1"/>
</dbReference>